<sequence>MGLQQFKTQHTSQISPKGLLAHDQLNMPKLIREPNHESRQRAQQQTQRPSSSGEPSNTGPRSRRGSGPPTGQTGSDPSPPGPTTLTESENEWTHC</sequence>
<organism evidence="2 3">
    <name type="scientific">Lithospermum erythrorhizon</name>
    <name type="common">Purple gromwell</name>
    <name type="synonym">Lithospermum officinale var. erythrorhizon</name>
    <dbReference type="NCBI Taxonomy" id="34254"/>
    <lineage>
        <taxon>Eukaryota</taxon>
        <taxon>Viridiplantae</taxon>
        <taxon>Streptophyta</taxon>
        <taxon>Embryophyta</taxon>
        <taxon>Tracheophyta</taxon>
        <taxon>Spermatophyta</taxon>
        <taxon>Magnoliopsida</taxon>
        <taxon>eudicotyledons</taxon>
        <taxon>Gunneridae</taxon>
        <taxon>Pentapetalae</taxon>
        <taxon>asterids</taxon>
        <taxon>lamiids</taxon>
        <taxon>Boraginales</taxon>
        <taxon>Boraginaceae</taxon>
        <taxon>Boraginoideae</taxon>
        <taxon>Lithospermeae</taxon>
        <taxon>Lithospermum</taxon>
    </lineage>
</organism>
<name>A0AAV3PIZ4_LITER</name>
<dbReference type="AlphaFoldDB" id="A0AAV3PIZ4"/>
<evidence type="ECO:0000313" key="2">
    <source>
        <dbReference type="EMBL" id="GAA0150305.1"/>
    </source>
</evidence>
<evidence type="ECO:0000313" key="3">
    <source>
        <dbReference type="Proteomes" id="UP001454036"/>
    </source>
</evidence>
<reference evidence="2 3" key="1">
    <citation type="submission" date="2024-01" db="EMBL/GenBank/DDBJ databases">
        <title>The complete chloroplast genome sequence of Lithospermum erythrorhizon: insights into the phylogenetic relationship among Boraginaceae species and the maternal lineages of purple gromwells.</title>
        <authorList>
            <person name="Okada T."/>
            <person name="Watanabe K."/>
        </authorList>
    </citation>
    <scope>NUCLEOTIDE SEQUENCE [LARGE SCALE GENOMIC DNA]</scope>
</reference>
<proteinExistence type="predicted"/>
<feature type="compositionally biased region" description="Low complexity" evidence="1">
    <location>
        <begin position="65"/>
        <end position="76"/>
    </location>
</feature>
<feature type="compositionally biased region" description="Basic and acidic residues" evidence="1">
    <location>
        <begin position="30"/>
        <end position="40"/>
    </location>
</feature>
<keyword evidence="3" id="KW-1185">Reference proteome</keyword>
<evidence type="ECO:0000256" key="1">
    <source>
        <dbReference type="SAM" id="MobiDB-lite"/>
    </source>
</evidence>
<feature type="region of interest" description="Disordered" evidence="1">
    <location>
        <begin position="1"/>
        <end position="95"/>
    </location>
</feature>
<accession>A0AAV3PIZ4</accession>
<gene>
    <name evidence="2" type="ORF">LIER_43092</name>
</gene>
<dbReference type="EMBL" id="BAABME010032667">
    <property type="protein sequence ID" value="GAA0150305.1"/>
    <property type="molecule type" value="Genomic_DNA"/>
</dbReference>
<feature type="compositionally biased region" description="Polar residues" evidence="1">
    <location>
        <begin position="1"/>
        <end position="15"/>
    </location>
</feature>
<dbReference type="Proteomes" id="UP001454036">
    <property type="component" value="Unassembled WGS sequence"/>
</dbReference>
<feature type="compositionally biased region" description="Polar residues" evidence="1">
    <location>
        <begin position="41"/>
        <end position="60"/>
    </location>
</feature>
<protein>
    <submittedName>
        <fullName evidence="2">Uncharacterized protein</fullName>
    </submittedName>
</protein>
<comment type="caution">
    <text evidence="2">The sequence shown here is derived from an EMBL/GenBank/DDBJ whole genome shotgun (WGS) entry which is preliminary data.</text>
</comment>